<evidence type="ECO:0000313" key="8">
    <source>
        <dbReference type="Proteomes" id="UP000740329"/>
    </source>
</evidence>
<sequence>MLKLKNRKKGQVSLELGIFIALVLAVSAIVGIGYINGIKNVGDAYAKPLDELDFDPKSYIPKPNITLEDALNNTNLTEIQKTLESNKDALIDEINKSGILSGSELIYSKNNAGSNNSWSRILENHLENLSKPPYDNMLGISNPSYPNNKGILNWNAVGNLPAIFQNPAVFITNNAKYSYDNVDTADDLEKLKGTVIIYKPDVSKIMEYYYIDENLKKSKKETYRIK</sequence>
<evidence type="ECO:0000256" key="5">
    <source>
        <dbReference type="ARBA" id="ARBA00023263"/>
    </source>
</evidence>
<comment type="subcellular location">
    <subcellularLocation>
        <location evidence="1">Cell surface</location>
    </subcellularLocation>
    <subcellularLocation>
        <location evidence="2">Fimbrium</location>
    </subcellularLocation>
    <subcellularLocation>
        <location evidence="3">Secreted</location>
    </subcellularLocation>
</comment>
<evidence type="ECO:0000256" key="2">
    <source>
        <dbReference type="ARBA" id="ARBA00004561"/>
    </source>
</evidence>
<reference evidence="7" key="1">
    <citation type="submission" date="2021-03" db="EMBL/GenBank/DDBJ databases">
        <title>Genomic Encyclopedia of Type Strains, Phase IV (KMG-V): Genome sequencing to study the core and pangenomes of soil and plant-associated prokaryotes.</title>
        <authorList>
            <person name="Whitman W."/>
        </authorList>
    </citation>
    <scope>NUCLEOTIDE SEQUENCE</scope>
    <source>
        <strain evidence="7">C4</strain>
    </source>
</reference>
<dbReference type="EMBL" id="JAGGMV010000002">
    <property type="protein sequence ID" value="MBP2201644.1"/>
    <property type="molecule type" value="Genomic_DNA"/>
</dbReference>
<comment type="caution">
    <text evidence="7">The sequence shown here is derived from an EMBL/GenBank/DDBJ whole genome shotgun (WGS) entry which is preliminary data.</text>
</comment>
<organism evidence="7 8">
    <name type="scientific">Methanococcus voltae</name>
    <dbReference type="NCBI Taxonomy" id="2188"/>
    <lineage>
        <taxon>Archaea</taxon>
        <taxon>Methanobacteriati</taxon>
        <taxon>Methanobacteriota</taxon>
        <taxon>Methanomada group</taxon>
        <taxon>Methanococci</taxon>
        <taxon>Methanococcales</taxon>
        <taxon>Methanococcaceae</taxon>
        <taxon>Methanococcus</taxon>
    </lineage>
</organism>
<name>A0A8J7RFY7_METVO</name>
<dbReference type="OrthoDB" id="61714at2157"/>
<dbReference type="GO" id="GO:0009986">
    <property type="term" value="C:cell surface"/>
    <property type="evidence" value="ECO:0007669"/>
    <property type="project" value="UniProtKB-SubCell"/>
</dbReference>
<proteinExistence type="predicted"/>
<dbReference type="GO" id="GO:0005576">
    <property type="term" value="C:extracellular region"/>
    <property type="evidence" value="ECO:0007669"/>
    <property type="project" value="UniProtKB-SubCell"/>
</dbReference>
<gene>
    <name evidence="7" type="ORF">J3E07_001056</name>
</gene>
<evidence type="ECO:0000256" key="4">
    <source>
        <dbReference type="ARBA" id="ARBA00022525"/>
    </source>
</evidence>
<keyword evidence="5" id="KW-0281">Fimbrium</keyword>
<dbReference type="AlphaFoldDB" id="A0A8J7RFY7"/>
<keyword evidence="6" id="KW-1133">Transmembrane helix</keyword>
<evidence type="ECO:0000313" key="7">
    <source>
        <dbReference type="EMBL" id="MBP2201644.1"/>
    </source>
</evidence>
<accession>A0A8J7RFY7</accession>
<evidence type="ECO:0000256" key="3">
    <source>
        <dbReference type="ARBA" id="ARBA00004613"/>
    </source>
</evidence>
<keyword evidence="6" id="KW-0472">Membrane</keyword>
<keyword evidence="6" id="KW-0812">Transmembrane</keyword>
<evidence type="ECO:0000256" key="1">
    <source>
        <dbReference type="ARBA" id="ARBA00004241"/>
    </source>
</evidence>
<dbReference type="Pfam" id="PF04021">
    <property type="entry name" value="Class_IIIsignal"/>
    <property type="match status" value="1"/>
</dbReference>
<dbReference type="InterPro" id="IPR007166">
    <property type="entry name" value="Class3_signal_pept_motif"/>
</dbReference>
<dbReference type="RefSeq" id="WP_209591102.1">
    <property type="nucleotide sequence ID" value="NZ_JAGGMU010000002.1"/>
</dbReference>
<feature type="transmembrane region" description="Helical" evidence="6">
    <location>
        <begin position="12"/>
        <end position="35"/>
    </location>
</feature>
<evidence type="ECO:0000256" key="6">
    <source>
        <dbReference type="SAM" id="Phobius"/>
    </source>
</evidence>
<protein>
    <submittedName>
        <fullName evidence="7">Uncharacterized protein</fullName>
    </submittedName>
</protein>
<keyword evidence="4" id="KW-0964">Secreted</keyword>
<dbReference type="Proteomes" id="UP000740329">
    <property type="component" value="Unassembled WGS sequence"/>
</dbReference>